<accession>A0ABX5ECF7</accession>
<evidence type="ECO:0000256" key="1">
    <source>
        <dbReference type="ARBA" id="ARBA00022679"/>
    </source>
</evidence>
<dbReference type="CDD" id="cd16917">
    <property type="entry name" value="HATPase_UhpB-NarQ-NarX-like"/>
    <property type="match status" value="1"/>
</dbReference>
<evidence type="ECO:0000313" key="6">
    <source>
        <dbReference type="EMBL" id="PRZ03323.1"/>
    </source>
</evidence>
<comment type="caution">
    <text evidence="6">The sequence shown here is derived from an EMBL/GenBank/DDBJ whole genome shotgun (WGS) entry which is preliminary data.</text>
</comment>
<dbReference type="SMART" id="SM00387">
    <property type="entry name" value="HATPase_c"/>
    <property type="match status" value="1"/>
</dbReference>
<dbReference type="EMBL" id="PVTX01000014">
    <property type="protein sequence ID" value="PRZ03323.1"/>
    <property type="molecule type" value="Genomic_DNA"/>
</dbReference>
<proteinExistence type="predicted"/>
<keyword evidence="2" id="KW-0418">Kinase</keyword>
<evidence type="ECO:0000259" key="5">
    <source>
        <dbReference type="SMART" id="SM00387"/>
    </source>
</evidence>
<dbReference type="Pfam" id="PF13185">
    <property type="entry name" value="GAF_2"/>
    <property type="match status" value="2"/>
</dbReference>
<dbReference type="InterPro" id="IPR029016">
    <property type="entry name" value="GAF-like_dom_sf"/>
</dbReference>
<evidence type="ECO:0000313" key="7">
    <source>
        <dbReference type="Proteomes" id="UP000239895"/>
    </source>
</evidence>
<keyword evidence="3" id="KW-0902">Two-component regulatory system</keyword>
<gene>
    <name evidence="6" type="ORF">BCL65_11437</name>
</gene>
<keyword evidence="7" id="KW-1185">Reference proteome</keyword>
<dbReference type="SUPFAM" id="SSF55781">
    <property type="entry name" value="GAF domain-like"/>
    <property type="match status" value="2"/>
</dbReference>
<feature type="domain" description="GAF" evidence="4">
    <location>
        <begin position="188"/>
        <end position="336"/>
    </location>
</feature>
<dbReference type="Pfam" id="PF02518">
    <property type="entry name" value="HATPase_c"/>
    <property type="match status" value="1"/>
</dbReference>
<dbReference type="SUPFAM" id="SSF55874">
    <property type="entry name" value="ATPase domain of HSP90 chaperone/DNA topoisomerase II/histidine kinase"/>
    <property type="match status" value="1"/>
</dbReference>
<dbReference type="PANTHER" id="PTHR24421">
    <property type="entry name" value="NITRATE/NITRITE SENSOR PROTEIN NARX-RELATED"/>
    <property type="match status" value="1"/>
</dbReference>
<dbReference type="InterPro" id="IPR050482">
    <property type="entry name" value="Sensor_HK_TwoCompSys"/>
</dbReference>
<keyword evidence="1" id="KW-0808">Transferase</keyword>
<dbReference type="SMART" id="SM00065">
    <property type="entry name" value="GAF"/>
    <property type="match status" value="2"/>
</dbReference>
<dbReference type="RefSeq" id="WP_106269658.1">
    <property type="nucleotide sequence ID" value="NZ_PVTX01000014.1"/>
</dbReference>
<dbReference type="Gene3D" id="1.20.5.1930">
    <property type="match status" value="1"/>
</dbReference>
<evidence type="ECO:0000256" key="2">
    <source>
        <dbReference type="ARBA" id="ARBA00022777"/>
    </source>
</evidence>
<evidence type="ECO:0000256" key="3">
    <source>
        <dbReference type="ARBA" id="ARBA00023012"/>
    </source>
</evidence>
<organism evidence="6 7">
    <name type="scientific">Isoptericola halotolerans</name>
    <dbReference type="NCBI Taxonomy" id="300560"/>
    <lineage>
        <taxon>Bacteria</taxon>
        <taxon>Bacillati</taxon>
        <taxon>Actinomycetota</taxon>
        <taxon>Actinomycetes</taxon>
        <taxon>Micrococcales</taxon>
        <taxon>Promicromonosporaceae</taxon>
        <taxon>Isoptericola</taxon>
    </lineage>
</organism>
<reference evidence="6 7" key="1">
    <citation type="submission" date="2018-03" db="EMBL/GenBank/DDBJ databases">
        <title>Comparative analysis of microorganisms from saline springs in Andes Mountain Range, Colombia.</title>
        <authorList>
            <person name="Rubin E."/>
        </authorList>
    </citation>
    <scope>NUCLEOTIDE SEQUENCE [LARGE SCALE GENOMIC DNA]</scope>
    <source>
        <strain evidence="6 7">CG 23</strain>
    </source>
</reference>
<protein>
    <submittedName>
        <fullName evidence="6">Histidine kinase/DNA gyrase B/HSP90-like ATPase</fullName>
    </submittedName>
</protein>
<feature type="domain" description="GAF" evidence="4">
    <location>
        <begin position="20"/>
        <end position="167"/>
    </location>
</feature>
<evidence type="ECO:0000259" key="4">
    <source>
        <dbReference type="SMART" id="SM00065"/>
    </source>
</evidence>
<dbReference type="InterPro" id="IPR003594">
    <property type="entry name" value="HATPase_dom"/>
</dbReference>
<dbReference type="PANTHER" id="PTHR24421:SF56">
    <property type="entry name" value="OXYGEN SENSOR HISTIDINE KINASE RESPONSE REGULATOR DOST"/>
    <property type="match status" value="1"/>
</dbReference>
<dbReference type="InterPro" id="IPR036890">
    <property type="entry name" value="HATPase_C_sf"/>
</dbReference>
<sequence>MTDDVDVLLEAVLSVGRGPELEGTLHRVVQTAADVADARYAALGIIGEDGRIAQFLTAGLSEEEIRAIGPYPRGRGLLGELIRHPVPLRLPDMSADPRSVGFPAHHPPMRSFLGVPLQVHGRPFGNLYLTDKRGGGEFSPHDQRLVEALASAASVAVENSRLYDEATLRERWARGNDEISRRVLEGDPPELVLDAVAQEAMQVAGADVAVLATVAVDQDDHLQVRSAHGPGTEGLVGTLAPLEGTFAAEAYAAGRPVVTHDAASDRRQTISFNPPSVVGPLAALPLGGPGRTSGVLTVGRRLGTPPFPRVVIDALAAFAAQAAVALELAERRHDAERLAVVRDRDRIARDLHDLAIQRLYATGLSLEGVGRRLQDRSDATADAERVGRAVTDLDETISLIRTTIRGLQPSTGTVRRVGLRARLVAEVDAASHALGFTPALHMAGPVDTLVPPPTADHLVAVLREALSNVARHAGAQRVGVELVAGDDVVLTVSDDGRGIPADARRSGLANLERRALELGGTLTVASARPGTTLCWRVPLDG</sequence>
<dbReference type="InterPro" id="IPR003018">
    <property type="entry name" value="GAF"/>
</dbReference>
<dbReference type="Gene3D" id="3.30.565.10">
    <property type="entry name" value="Histidine kinase-like ATPase, C-terminal domain"/>
    <property type="match status" value="1"/>
</dbReference>
<name>A0ABX5ECF7_9MICO</name>
<feature type="domain" description="Histidine kinase/HSP90-like ATPase" evidence="5">
    <location>
        <begin position="453"/>
        <end position="541"/>
    </location>
</feature>
<dbReference type="Pfam" id="PF07730">
    <property type="entry name" value="HisKA_3"/>
    <property type="match status" value="1"/>
</dbReference>
<dbReference type="Gene3D" id="3.30.450.40">
    <property type="match status" value="2"/>
</dbReference>
<dbReference type="InterPro" id="IPR011712">
    <property type="entry name" value="Sig_transdc_His_kin_sub3_dim/P"/>
</dbReference>
<dbReference type="Proteomes" id="UP000239895">
    <property type="component" value="Unassembled WGS sequence"/>
</dbReference>